<evidence type="ECO:0000313" key="2">
    <source>
        <dbReference type="EMBL" id="JAS19895.1"/>
    </source>
</evidence>
<protein>
    <submittedName>
        <fullName evidence="2">Uncharacterized protein</fullName>
    </submittedName>
</protein>
<dbReference type="EMBL" id="GEDC01017403">
    <property type="protein sequence ID" value="JAS19895.1"/>
    <property type="molecule type" value="Transcribed_RNA"/>
</dbReference>
<name>A0A1B6D2U4_9HEMI</name>
<feature type="non-terminal residue" evidence="2">
    <location>
        <position position="1"/>
    </location>
</feature>
<proteinExistence type="predicted"/>
<dbReference type="AlphaFoldDB" id="A0A1B6D2U4"/>
<evidence type="ECO:0000256" key="1">
    <source>
        <dbReference type="SAM" id="MobiDB-lite"/>
    </source>
</evidence>
<sequence>LADPSSPSADLSSPLADPSSPSADLSSPLADPSSPLADRLSPVLNGNLSAQPQNVTLQERCLLDFIKSVFNLNFKSAHHNVNMQQFPKVVHQTCYYPYRC</sequence>
<gene>
    <name evidence="2" type="ORF">g.15611</name>
</gene>
<reference evidence="2" key="1">
    <citation type="submission" date="2015-12" db="EMBL/GenBank/DDBJ databases">
        <title>De novo transcriptome assembly of four potential Pierce s Disease insect vectors from Arizona vineyards.</title>
        <authorList>
            <person name="Tassone E.E."/>
        </authorList>
    </citation>
    <scope>NUCLEOTIDE SEQUENCE</scope>
</reference>
<feature type="region of interest" description="Disordered" evidence="1">
    <location>
        <begin position="1"/>
        <end position="42"/>
    </location>
</feature>
<accession>A0A1B6D2U4</accession>
<organism evidence="2">
    <name type="scientific">Clastoptera arizonana</name>
    <name type="common">Arizona spittle bug</name>
    <dbReference type="NCBI Taxonomy" id="38151"/>
    <lineage>
        <taxon>Eukaryota</taxon>
        <taxon>Metazoa</taxon>
        <taxon>Ecdysozoa</taxon>
        <taxon>Arthropoda</taxon>
        <taxon>Hexapoda</taxon>
        <taxon>Insecta</taxon>
        <taxon>Pterygota</taxon>
        <taxon>Neoptera</taxon>
        <taxon>Paraneoptera</taxon>
        <taxon>Hemiptera</taxon>
        <taxon>Auchenorrhyncha</taxon>
        <taxon>Cercopoidea</taxon>
        <taxon>Clastopteridae</taxon>
        <taxon>Clastoptera</taxon>
    </lineage>
</organism>
<feature type="compositionally biased region" description="Low complexity" evidence="1">
    <location>
        <begin position="1"/>
        <end position="38"/>
    </location>
</feature>